<keyword evidence="1" id="KW-0808">Transferase</keyword>
<reference evidence="1 2" key="1">
    <citation type="submission" date="2020-08" db="EMBL/GenBank/DDBJ databases">
        <authorList>
            <person name="Liu C."/>
            <person name="Sun Q."/>
        </authorList>
    </citation>
    <scope>NUCLEOTIDE SEQUENCE [LARGE SCALE GENOMIC DNA]</scope>
    <source>
        <strain evidence="1 2">NSJ-29</strain>
    </source>
</reference>
<dbReference type="Proteomes" id="UP000515860">
    <property type="component" value="Chromosome"/>
</dbReference>
<dbReference type="AlphaFoldDB" id="A0A7G9GDC1"/>
<dbReference type="EMBL" id="CP060635">
    <property type="protein sequence ID" value="QNM08803.1"/>
    <property type="molecule type" value="Genomic_DNA"/>
</dbReference>
<dbReference type="RefSeq" id="WP_408646450.1">
    <property type="nucleotide sequence ID" value="NZ_CP060635.1"/>
</dbReference>
<gene>
    <name evidence="1" type="ORF">H9Q79_00340</name>
</gene>
<keyword evidence="2" id="KW-1185">Reference proteome</keyword>
<proteinExistence type="predicted"/>
<evidence type="ECO:0000313" key="2">
    <source>
        <dbReference type="Proteomes" id="UP000515860"/>
    </source>
</evidence>
<name>A0A7G9GDC1_9FIRM</name>
<dbReference type="KEGG" id="whj:H9Q79_00340"/>
<sequence>MFFISLTKYIHQEKSVYGLTSIDNDFFELGRRHGVGGSVDKQIKASQLKVDYFNCMYRYLNGIILVNEVKDLFDKNKISFFIVKGPINANYYSDFFLRNMGDVDIIVHPEDFKIVTLVLSISGSCICFNCFHEESVA</sequence>
<dbReference type="GO" id="GO:0016740">
    <property type="term" value="F:transferase activity"/>
    <property type="evidence" value="ECO:0007669"/>
    <property type="project" value="UniProtKB-KW"/>
</dbReference>
<dbReference type="Pfam" id="PF14907">
    <property type="entry name" value="NTP_transf_5"/>
    <property type="match status" value="1"/>
</dbReference>
<accession>A0A7G9GDC1</accession>
<protein>
    <submittedName>
        <fullName evidence="1">Nucleotidyltransferase family protein</fullName>
    </submittedName>
</protein>
<dbReference type="InterPro" id="IPR039498">
    <property type="entry name" value="NTP_transf_5"/>
</dbReference>
<evidence type="ECO:0000313" key="1">
    <source>
        <dbReference type="EMBL" id="QNM08803.1"/>
    </source>
</evidence>
<organism evidence="1 2">
    <name type="scientific">Wansuia hejianensis</name>
    <dbReference type="NCBI Taxonomy" id="2763667"/>
    <lineage>
        <taxon>Bacteria</taxon>
        <taxon>Bacillati</taxon>
        <taxon>Bacillota</taxon>
        <taxon>Clostridia</taxon>
        <taxon>Lachnospirales</taxon>
        <taxon>Lachnospiraceae</taxon>
        <taxon>Wansuia</taxon>
    </lineage>
</organism>